<dbReference type="Pfam" id="PF04371">
    <property type="entry name" value="PAD_porph"/>
    <property type="match status" value="1"/>
</dbReference>
<dbReference type="OrthoDB" id="9808013at2"/>
<dbReference type="GO" id="GO:0009446">
    <property type="term" value="P:putrescine biosynthetic process"/>
    <property type="evidence" value="ECO:0007669"/>
    <property type="project" value="InterPro"/>
</dbReference>
<dbReference type="PANTHER" id="PTHR31377:SF0">
    <property type="entry name" value="AGMATINE DEIMINASE-RELATED"/>
    <property type="match status" value="1"/>
</dbReference>
<dbReference type="RefSeq" id="WP_114336487.1">
    <property type="nucleotide sequence ID" value="NZ_QPID01000001.1"/>
</dbReference>
<dbReference type="Gene3D" id="3.75.10.10">
    <property type="entry name" value="L-arginine/glycine Amidinotransferase, Chain A"/>
    <property type="match status" value="1"/>
</dbReference>
<evidence type="ECO:0000313" key="3">
    <source>
        <dbReference type="Proteomes" id="UP000252558"/>
    </source>
</evidence>
<keyword evidence="3" id="KW-1185">Reference proteome</keyword>
<sequence>MIQRAAYLPAEWAPQDAVLLTWPHDQTDWATQLEHIEPVYIDMAKAITRFERLIIVARDLPLRAHIAKLLSHAGVVMSRVRILIATSNDSWARDHGPITVFDGHQMQPLSFTFNGWGGKYPSELDNQINQQLADQALFKAAIVNIDLVLEGGGIETDGHGTLLLTKQCLLNPNRNPGLDQTAIEQRLNELLYADHFLWLSHGALEGDDTDSHIDTLVRFAPNDTLVYVACDKVDDEHYPELHAMELELNALRNRHGANYRLLPLPWPQAKYSSEGERLPATYANYLIIDGAVLVPIYDDPADEQALAVIAQAYPGREIIGIDCQAVIAQFGSLHCLTMQIPKGTLA</sequence>
<dbReference type="AlphaFoldDB" id="A0A368NSX3"/>
<dbReference type="InterPro" id="IPR007466">
    <property type="entry name" value="Peptidyl-Arg-deiminase_porph"/>
</dbReference>
<dbReference type="SUPFAM" id="SSF55909">
    <property type="entry name" value="Pentein"/>
    <property type="match status" value="1"/>
</dbReference>
<protein>
    <submittedName>
        <fullName evidence="2">Agmatine deiminase family protein</fullName>
    </submittedName>
</protein>
<name>A0A368NSX3_9GAMM</name>
<dbReference type="Proteomes" id="UP000252558">
    <property type="component" value="Unassembled WGS sequence"/>
</dbReference>
<dbReference type="EMBL" id="QPID01000001">
    <property type="protein sequence ID" value="RCU52579.1"/>
    <property type="molecule type" value="Genomic_DNA"/>
</dbReference>
<keyword evidence="1" id="KW-0378">Hydrolase</keyword>
<evidence type="ECO:0000256" key="1">
    <source>
        <dbReference type="ARBA" id="ARBA00022801"/>
    </source>
</evidence>
<proteinExistence type="predicted"/>
<organism evidence="2 3">
    <name type="scientific">Corallincola holothuriorum</name>
    <dbReference type="NCBI Taxonomy" id="2282215"/>
    <lineage>
        <taxon>Bacteria</taxon>
        <taxon>Pseudomonadati</taxon>
        <taxon>Pseudomonadota</taxon>
        <taxon>Gammaproteobacteria</taxon>
        <taxon>Alteromonadales</taxon>
        <taxon>Psychromonadaceae</taxon>
        <taxon>Corallincola</taxon>
    </lineage>
</organism>
<evidence type="ECO:0000313" key="2">
    <source>
        <dbReference type="EMBL" id="RCU52579.1"/>
    </source>
</evidence>
<dbReference type="GO" id="GO:0047632">
    <property type="term" value="F:agmatine deiminase activity"/>
    <property type="evidence" value="ECO:0007669"/>
    <property type="project" value="TreeGrafter"/>
</dbReference>
<gene>
    <name evidence="2" type="ORF">DU002_01005</name>
</gene>
<accession>A0A368NSX3</accession>
<dbReference type="PANTHER" id="PTHR31377">
    <property type="entry name" value="AGMATINE DEIMINASE-RELATED"/>
    <property type="match status" value="1"/>
</dbReference>
<reference evidence="2 3" key="1">
    <citation type="submission" date="2018-07" db="EMBL/GenBank/DDBJ databases">
        <title>Corallincola holothuriorum sp. nov., a new facultative anaerobe isolated from sea cucumber Apostichopus japonicus.</title>
        <authorList>
            <person name="Xia H."/>
        </authorList>
    </citation>
    <scope>NUCLEOTIDE SEQUENCE [LARGE SCALE GENOMIC DNA]</scope>
    <source>
        <strain evidence="2 3">C4</strain>
    </source>
</reference>
<dbReference type="GO" id="GO:0004668">
    <property type="term" value="F:protein-arginine deiminase activity"/>
    <property type="evidence" value="ECO:0007669"/>
    <property type="project" value="InterPro"/>
</dbReference>
<comment type="caution">
    <text evidence="2">The sequence shown here is derived from an EMBL/GenBank/DDBJ whole genome shotgun (WGS) entry which is preliminary data.</text>
</comment>